<dbReference type="EMBL" id="CAOQHR010000012">
    <property type="protein sequence ID" value="CAI6341547.1"/>
    <property type="molecule type" value="Genomic_DNA"/>
</dbReference>
<proteinExistence type="predicted"/>
<organism evidence="2 3">
    <name type="scientific">Periconia digitata</name>
    <dbReference type="NCBI Taxonomy" id="1303443"/>
    <lineage>
        <taxon>Eukaryota</taxon>
        <taxon>Fungi</taxon>
        <taxon>Dikarya</taxon>
        <taxon>Ascomycota</taxon>
        <taxon>Pezizomycotina</taxon>
        <taxon>Dothideomycetes</taxon>
        <taxon>Pleosporomycetidae</taxon>
        <taxon>Pleosporales</taxon>
        <taxon>Massarineae</taxon>
        <taxon>Periconiaceae</taxon>
        <taxon>Periconia</taxon>
    </lineage>
</organism>
<evidence type="ECO:0000256" key="1">
    <source>
        <dbReference type="SAM" id="MobiDB-lite"/>
    </source>
</evidence>
<evidence type="ECO:0000313" key="3">
    <source>
        <dbReference type="Proteomes" id="UP001152607"/>
    </source>
</evidence>
<dbReference type="Proteomes" id="UP001152607">
    <property type="component" value="Unassembled WGS sequence"/>
</dbReference>
<evidence type="ECO:0000313" key="2">
    <source>
        <dbReference type="EMBL" id="CAI6341547.1"/>
    </source>
</evidence>
<name>A0A9W4UUT9_9PLEO</name>
<sequence length="118" mass="13509">MAATLDSLRALLQHTLEELKDLAKRGCALYAIKNTVRADLKLSKWTNYEPIIMRTITNGRDRTKKREMPTDRNHPQSAHRGQIIQPPISLEPPIFDPHYQKRQCGNNSETPSCMPELS</sequence>
<protein>
    <submittedName>
        <fullName evidence="2">Uncharacterized protein</fullName>
    </submittedName>
</protein>
<feature type="region of interest" description="Disordered" evidence="1">
    <location>
        <begin position="56"/>
        <end position="118"/>
    </location>
</feature>
<dbReference type="AlphaFoldDB" id="A0A9W4UUT9"/>
<reference evidence="2" key="1">
    <citation type="submission" date="2023-01" db="EMBL/GenBank/DDBJ databases">
        <authorList>
            <person name="Van Ghelder C."/>
            <person name="Rancurel C."/>
        </authorList>
    </citation>
    <scope>NUCLEOTIDE SEQUENCE</scope>
    <source>
        <strain evidence="2">CNCM I-4278</strain>
    </source>
</reference>
<accession>A0A9W4UUT9</accession>
<comment type="caution">
    <text evidence="2">The sequence shown here is derived from an EMBL/GenBank/DDBJ whole genome shotgun (WGS) entry which is preliminary data.</text>
</comment>
<keyword evidence="3" id="KW-1185">Reference proteome</keyword>
<gene>
    <name evidence="2" type="ORF">PDIGIT_LOCUS14745</name>
</gene>
<feature type="compositionally biased region" description="Basic and acidic residues" evidence="1">
    <location>
        <begin position="59"/>
        <end position="74"/>
    </location>
</feature>